<organism evidence="4">
    <name type="scientific">Echinostoma caproni</name>
    <dbReference type="NCBI Taxonomy" id="27848"/>
    <lineage>
        <taxon>Eukaryota</taxon>
        <taxon>Metazoa</taxon>
        <taxon>Spiralia</taxon>
        <taxon>Lophotrochozoa</taxon>
        <taxon>Platyhelminthes</taxon>
        <taxon>Trematoda</taxon>
        <taxon>Digenea</taxon>
        <taxon>Plagiorchiida</taxon>
        <taxon>Echinostomata</taxon>
        <taxon>Echinostomatoidea</taxon>
        <taxon>Echinostomatidae</taxon>
        <taxon>Echinostoma</taxon>
    </lineage>
</organism>
<evidence type="ECO:0000313" key="4">
    <source>
        <dbReference type="WBParaSite" id="ECPE_0001613801-mRNA-1"/>
    </source>
</evidence>
<accession>A0A183BA61</accession>
<evidence type="ECO:0000313" key="3">
    <source>
        <dbReference type="Proteomes" id="UP000272942"/>
    </source>
</evidence>
<dbReference type="Proteomes" id="UP000272942">
    <property type="component" value="Unassembled WGS sequence"/>
</dbReference>
<keyword evidence="3" id="KW-1185">Reference proteome</keyword>
<proteinExistence type="predicted"/>
<sequence length="130" mass="14147">MGIKVASKHIAPALETEDVKRRRMKGGKKVLAPAKEQRLAHKTGPLETPERSSGSRSWATVLANTLRHKETLMNEDSTGPSYLKNLLSPVLGLRVTDVGEAKGGLSWSAENIIAKNEVAPRVLGLRILML</sequence>
<evidence type="ECO:0000256" key="1">
    <source>
        <dbReference type="SAM" id="MobiDB-lite"/>
    </source>
</evidence>
<gene>
    <name evidence="2" type="ORF">ECPE_LOCUS16095</name>
</gene>
<dbReference type="AlphaFoldDB" id="A0A183BA61"/>
<protein>
    <submittedName>
        <fullName evidence="2 4">Uncharacterized protein</fullName>
    </submittedName>
</protein>
<evidence type="ECO:0000313" key="2">
    <source>
        <dbReference type="EMBL" id="VDP93367.1"/>
    </source>
</evidence>
<dbReference type="EMBL" id="UZAN01062938">
    <property type="protein sequence ID" value="VDP93367.1"/>
    <property type="molecule type" value="Genomic_DNA"/>
</dbReference>
<reference evidence="2 3" key="2">
    <citation type="submission" date="2018-11" db="EMBL/GenBank/DDBJ databases">
        <authorList>
            <consortium name="Pathogen Informatics"/>
        </authorList>
    </citation>
    <scope>NUCLEOTIDE SEQUENCE [LARGE SCALE GENOMIC DNA]</scope>
    <source>
        <strain evidence="2 3">Egypt</strain>
    </source>
</reference>
<feature type="region of interest" description="Disordered" evidence="1">
    <location>
        <begin position="19"/>
        <end position="57"/>
    </location>
</feature>
<reference evidence="4" key="1">
    <citation type="submission" date="2016-06" db="UniProtKB">
        <authorList>
            <consortium name="WormBaseParasite"/>
        </authorList>
    </citation>
    <scope>IDENTIFICATION</scope>
</reference>
<dbReference type="WBParaSite" id="ECPE_0001613801-mRNA-1">
    <property type="protein sequence ID" value="ECPE_0001613801-mRNA-1"/>
    <property type="gene ID" value="ECPE_0001613801"/>
</dbReference>
<name>A0A183BA61_9TREM</name>